<sequence length="74" mass="8325">MIRGDEETELYSGVAGFGDTQIWHYSGGVEYMFTDKGLTDWRLSGYADLGASSVTFDTATEYRETYLSLNYGEE</sequence>
<evidence type="ECO:0000313" key="1">
    <source>
        <dbReference type="EMBL" id="WKK77519.2"/>
    </source>
</evidence>
<proteinExistence type="predicted"/>
<protein>
    <submittedName>
        <fullName evidence="1">Uncharacterized protein</fullName>
    </submittedName>
</protein>
<dbReference type="KEGG" id="msaa:QYS49_10435"/>
<accession>A0AA49GBK2</accession>
<dbReference type="AlphaFoldDB" id="A0AA49GBK2"/>
<reference evidence="1 2" key="1">
    <citation type="submission" date="2023-08" db="EMBL/GenBank/DDBJ databases">
        <title>Comparative genomics and taxonomic characterization of three novel marine species of genus Marivirga.</title>
        <authorList>
            <person name="Muhammad N."/>
            <person name="Kim S.-G."/>
        </authorList>
    </citation>
    <scope>NUCLEOTIDE SEQUENCE [LARGE SCALE GENOMIC DNA]</scope>
    <source>
        <strain evidence="1 2">BDSF4-3</strain>
    </source>
</reference>
<name>A0AA49GBK2_9BACT</name>
<dbReference type="Proteomes" id="UP001230496">
    <property type="component" value="Chromosome"/>
</dbReference>
<dbReference type="RefSeq" id="WP_308349590.1">
    <property type="nucleotide sequence ID" value="NZ_CP129971.1"/>
</dbReference>
<evidence type="ECO:0000313" key="2">
    <source>
        <dbReference type="Proteomes" id="UP001230496"/>
    </source>
</evidence>
<keyword evidence="2" id="KW-1185">Reference proteome</keyword>
<dbReference type="EMBL" id="CP129971">
    <property type="protein sequence ID" value="WKK77519.2"/>
    <property type="molecule type" value="Genomic_DNA"/>
</dbReference>
<gene>
    <name evidence="1" type="ORF">QYS49_10435</name>
</gene>
<organism evidence="1 2">
    <name type="scientific">Marivirga salinarum</name>
    <dbReference type="NCBI Taxonomy" id="3059078"/>
    <lineage>
        <taxon>Bacteria</taxon>
        <taxon>Pseudomonadati</taxon>
        <taxon>Bacteroidota</taxon>
        <taxon>Cytophagia</taxon>
        <taxon>Cytophagales</taxon>
        <taxon>Marivirgaceae</taxon>
        <taxon>Marivirga</taxon>
    </lineage>
</organism>